<dbReference type="Gene3D" id="3.40.630.30">
    <property type="match status" value="1"/>
</dbReference>
<dbReference type="Proteomes" id="UP000310818">
    <property type="component" value="Unassembled WGS sequence"/>
</dbReference>
<evidence type="ECO:0000313" key="10">
    <source>
        <dbReference type="EMBL" id="SUN87520.1"/>
    </source>
</evidence>
<dbReference type="InterPro" id="IPR016181">
    <property type="entry name" value="Acyl_CoA_acyltransferase"/>
</dbReference>
<evidence type="ECO:0000313" key="12">
    <source>
        <dbReference type="EMBL" id="TVX70535.1"/>
    </source>
</evidence>
<reference evidence="10 21" key="4">
    <citation type="submission" date="2018-06" db="EMBL/GenBank/DDBJ databases">
        <authorList>
            <consortium name="Pathogen Informatics"/>
            <person name="Doyle S."/>
        </authorList>
    </citation>
    <scope>NUCLEOTIDE SEQUENCE [LARGE SCALE GENOMIC DNA]</scope>
    <source>
        <strain evidence="10 21">NCTC13734</strain>
    </source>
</reference>
<dbReference type="EMBL" id="CRVC01000004">
    <property type="protein sequence ID" value="COR39881.1"/>
    <property type="molecule type" value="Genomic_DNA"/>
</dbReference>
<reference evidence="3 19" key="2">
    <citation type="submission" date="2015-03" db="EMBL/GenBank/DDBJ databases">
        <authorList>
            <person name="Murphy D."/>
        </authorList>
    </citation>
    <scope>NUCLEOTIDE SEQUENCE [LARGE SCALE GENOMIC DNA]</scope>
    <source>
        <strain evidence="3 19">SMRU1708</strain>
    </source>
</reference>
<evidence type="ECO:0000313" key="26">
    <source>
        <dbReference type="Proteomes" id="UP000315060"/>
    </source>
</evidence>
<dbReference type="Proteomes" id="UP000490982">
    <property type="component" value="Unassembled WGS sequence"/>
</dbReference>
<dbReference type="EMBL" id="CAANCB010000002">
    <property type="protein sequence ID" value="VKB50399.1"/>
    <property type="molecule type" value="Genomic_DNA"/>
</dbReference>
<dbReference type="Proteomes" id="UP000254854">
    <property type="component" value="Unassembled WGS sequence"/>
</dbReference>
<reference evidence="26 27" key="6">
    <citation type="submission" date="2019-07" db="EMBL/GenBank/DDBJ databases">
        <authorList>
            <person name="Mohale T."/>
        </authorList>
    </citation>
    <scope>NUCLEOTIDE SEQUENCE [LARGE SCALE GENOMIC DNA]</scope>
    <source>
        <strain evidence="11 27">NTPn 126</strain>
        <strain evidence="12 26">NTPn 59</strain>
    </source>
</reference>
<evidence type="ECO:0000313" key="21">
    <source>
        <dbReference type="Proteomes" id="UP000254854"/>
    </source>
</evidence>
<dbReference type="Pfam" id="PF13302">
    <property type="entry name" value="Acetyltransf_3"/>
    <property type="match status" value="1"/>
</dbReference>
<organism evidence="11 27">
    <name type="scientific">Streptococcus pneumoniae</name>
    <dbReference type="NCBI Taxonomy" id="1313"/>
    <lineage>
        <taxon>Bacteria</taxon>
        <taxon>Bacillati</taxon>
        <taxon>Bacillota</taxon>
        <taxon>Bacilli</taxon>
        <taxon>Lactobacillales</taxon>
        <taxon>Streptococcaceae</taxon>
        <taxon>Streptococcus</taxon>
    </lineage>
</organism>
<evidence type="ECO:0000313" key="5">
    <source>
        <dbReference type="EMBL" id="MTV42550.1"/>
    </source>
</evidence>
<dbReference type="PATRIC" id="fig|1313.5270.peg.11"/>
<dbReference type="EMBL" id="CAAXWD010000005">
    <property type="protein sequence ID" value="VQD06623.1"/>
    <property type="molecule type" value="Genomic_DNA"/>
</dbReference>
<dbReference type="EMBL" id="WNHN01000002">
    <property type="protein sequence ID" value="MTV75882.1"/>
    <property type="molecule type" value="Genomic_DNA"/>
</dbReference>
<dbReference type="EMBL" id="WNIB01000001">
    <property type="protein sequence ID" value="MTV88955.1"/>
    <property type="molecule type" value="Genomic_DNA"/>
</dbReference>
<evidence type="ECO:0000313" key="18">
    <source>
        <dbReference type="Proteomes" id="UP000042967"/>
    </source>
</evidence>
<evidence type="ECO:0000313" key="19">
    <source>
        <dbReference type="Proteomes" id="UP000046095"/>
    </source>
</evidence>
<name>A0A064C292_STREE</name>
<evidence type="ECO:0000313" key="3">
    <source>
        <dbReference type="EMBL" id="COR39881.1"/>
    </source>
</evidence>
<evidence type="ECO:0000313" key="15">
    <source>
        <dbReference type="EMBL" id="VOG88085.1"/>
    </source>
</evidence>
<keyword evidence="11" id="KW-0808">Transferase</keyword>
<evidence type="ECO:0000313" key="14">
    <source>
        <dbReference type="EMBL" id="VNH01700.1"/>
    </source>
</evidence>
<dbReference type="Proteomes" id="UP000476212">
    <property type="component" value="Unassembled WGS sequence"/>
</dbReference>
<reference evidence="9 20" key="3">
    <citation type="submission" date="2017-07" db="EMBL/GenBank/DDBJ databases">
        <title>Invasive disease caused simultaneously by more than one serotype of Streptococcus pneumoniae, South Africa.</title>
        <authorList>
            <person name="Ndlangisa K."/>
            <person name="Du Plessis M."/>
            <person name="Von Gottberg A."/>
        </authorList>
    </citation>
    <scope>NUCLEOTIDE SEQUENCE [LARGE SCALE GENOMIC DNA]</scope>
    <source>
        <strain evidence="9 20">8227-15B</strain>
    </source>
</reference>
<dbReference type="EMBL" id="CAASRX010000010">
    <property type="protein sequence ID" value="VNH01700.1"/>
    <property type="molecule type" value="Genomic_DNA"/>
</dbReference>
<dbReference type="Proteomes" id="UP000214939">
    <property type="component" value="Unassembled WGS sequence"/>
</dbReference>
<protein>
    <submittedName>
        <fullName evidence="2 11">Acetyltransferase</fullName>
    </submittedName>
    <submittedName>
        <fullName evidence="4">GNAT family protein</fullName>
        <ecNumber evidence="4">2.-.-.-</ecNumber>
    </submittedName>
    <submittedName>
        <fullName evidence="9">N-acetyltransferase</fullName>
    </submittedName>
</protein>
<dbReference type="OMA" id="PYFPFSM"/>
<dbReference type="EMBL" id="NNBW01000211">
    <property type="protein sequence ID" value="OYL24834.1"/>
    <property type="molecule type" value="Genomic_DNA"/>
</dbReference>
<dbReference type="Proteomes" id="UP000729182">
    <property type="component" value="Unassembled WGS sequence"/>
</dbReference>
<sequence>MIYLRKLKREDLMSLWEMAYSQLNPVWKQYDAPYYDDYQYFSNFKEFELQKSESILSNSNRLGIFVDDKLVGTVSRYWVCKQTRWMELGIGIYDKKFWNTGIGKVAMLQWIDRTFQDYLELEHLGLTTWSGNLGMMKLAEKLRMKKEAHIPKVRYYQGKYFDSIKYGILREDWEKINDGYYQINGNS</sequence>
<reference evidence="29 30" key="7">
    <citation type="submission" date="2019-11" db="EMBL/GenBank/DDBJ databases">
        <title>Growth characteristics of pneumococcus vary with the chemical composition of the capsule and with environmental conditions.</title>
        <authorList>
            <person name="Tothpal A."/>
            <person name="Desobry K."/>
            <person name="Joshi S."/>
            <person name="Wyllie A.L."/>
            <person name="Weinberger D.M."/>
        </authorList>
    </citation>
    <scope>NUCLEOTIDE SEQUENCE [LARGE SCALE GENOMIC DNA]</scope>
    <source>
        <strain evidence="5">Pnumococcus09N</strain>
        <strain evidence="29">pnumococcus09N</strain>
        <strain evidence="6">Pnumococcus10A</strain>
        <strain evidence="7">Pnumococcus15C</strain>
        <strain evidence="30">pnumococcus15C</strain>
        <strain evidence="8">Pnumococcus23A</strain>
        <strain evidence="31">pnumococcus23A</strain>
    </source>
</reference>
<proteinExistence type="predicted"/>
<dbReference type="EMBL" id="CQVU01000006">
    <property type="protein sequence ID" value="COA10056.1"/>
    <property type="molecule type" value="Genomic_DNA"/>
</dbReference>
<reference evidence="2 18" key="1">
    <citation type="submission" date="2015-03" db="EMBL/GenBank/DDBJ databases">
        <authorList>
            <consortium name="Pathogen Informatics"/>
            <person name="Murphy D."/>
        </authorList>
    </citation>
    <scope>NUCLEOTIDE SEQUENCE [LARGE SCALE GENOMIC DNA]</scope>
    <source>
        <strain evidence="2 18">SMRU1414</strain>
    </source>
</reference>
<dbReference type="Proteomes" id="UP000467349">
    <property type="component" value="Unassembled WGS sequence"/>
</dbReference>
<dbReference type="Proteomes" id="UP000046095">
    <property type="component" value="Unassembled WGS sequence"/>
</dbReference>
<dbReference type="EC" id="2.-.-.-" evidence="4"/>
<dbReference type="EMBL" id="WNHS01000001">
    <property type="protein sequence ID" value="MTW23340.1"/>
    <property type="molecule type" value="Genomic_DNA"/>
</dbReference>
<dbReference type="RefSeq" id="WP_000639842.1">
    <property type="nucleotide sequence ID" value="NZ_AP018938.1"/>
</dbReference>
<evidence type="ECO:0000313" key="30">
    <source>
        <dbReference type="Proteomes" id="UP000476212"/>
    </source>
</evidence>
<evidence type="ECO:0000313" key="8">
    <source>
        <dbReference type="EMBL" id="MTW23340.1"/>
    </source>
</evidence>
<accession>A0A064C292</accession>
<evidence type="ECO:0000313" key="2">
    <source>
        <dbReference type="EMBL" id="COA10056.1"/>
    </source>
</evidence>
<evidence type="ECO:0000313" key="4">
    <source>
        <dbReference type="EMBL" id="MDS8039516.1"/>
    </source>
</evidence>
<dbReference type="EMBL" id="CAAULE010000027">
    <property type="protein sequence ID" value="VOG88085.1"/>
    <property type="molecule type" value="Genomic_DNA"/>
</dbReference>
<dbReference type="EMBL" id="VMWH01000158">
    <property type="protein sequence ID" value="TVW82855.1"/>
    <property type="molecule type" value="Genomic_DNA"/>
</dbReference>
<dbReference type="EMBL" id="UHFW01000006">
    <property type="protein sequence ID" value="SUN87520.1"/>
    <property type="molecule type" value="Genomic_DNA"/>
</dbReference>
<evidence type="ECO:0000313" key="7">
    <source>
        <dbReference type="EMBL" id="MTV88955.1"/>
    </source>
</evidence>
<dbReference type="EMBL" id="WNHU01000008">
    <property type="protein sequence ID" value="MTV42550.1"/>
    <property type="molecule type" value="Genomic_DNA"/>
</dbReference>
<gene>
    <name evidence="9" type="ORF">A5N45_10655</name>
    <name evidence="12" type="ORF">AZJ28_05085</name>
    <name evidence="11" type="ORF">AZJ70_10165</name>
    <name evidence="2" type="ORF">ERS020924_00923</name>
    <name evidence="3" type="ORF">ERS021218_00530</name>
    <name evidence="6" type="ORF">GM535_00825</name>
    <name evidence="8" type="ORF">GM537_00175</name>
    <name evidence="7" type="ORF">GM544_00170</name>
    <name evidence="5" type="ORF">GM545_02605</name>
    <name evidence="10" type="ORF">NCTC13734_01408</name>
    <name evidence="4" type="ORF">RLG82_11215</name>
    <name evidence="17" type="ORF">SAMEA104154639_01195</name>
    <name evidence="15" type="ORF">SAMEA2696453_02105</name>
    <name evidence="14" type="ORF">SAMEA3353485_01105</name>
    <name evidence="13" type="ORF">SAMEA3353631_00396</name>
    <name evidence="16" type="ORF">SAMEA3354366_01724</name>
</gene>
<evidence type="ECO:0000313" key="27">
    <source>
        <dbReference type="Proteomes" id="UP000320896"/>
    </source>
</evidence>
<evidence type="ECO:0000313" key="24">
    <source>
        <dbReference type="Proteomes" id="UP000312530"/>
    </source>
</evidence>
<dbReference type="Proteomes" id="UP000320896">
    <property type="component" value="Unassembled WGS sequence"/>
</dbReference>
<dbReference type="Proteomes" id="UP000042967">
    <property type="component" value="Unassembled WGS sequence"/>
</dbReference>
<evidence type="ECO:0000313" key="23">
    <source>
        <dbReference type="Proteomes" id="UP000310818"/>
    </source>
</evidence>
<feature type="domain" description="N-acetyltransferase" evidence="1">
    <location>
        <begin position="2"/>
        <end position="162"/>
    </location>
</feature>
<dbReference type="EMBL" id="JAVPGZ010000230">
    <property type="protein sequence ID" value="MDS8039516.1"/>
    <property type="molecule type" value="Genomic_DNA"/>
</dbReference>
<dbReference type="PANTHER" id="PTHR43415:SF4">
    <property type="entry name" value="N-ACETYLTRANSFERASE DOMAIN-CONTAINING PROTEIN"/>
    <property type="match status" value="1"/>
</dbReference>
<reference evidence="22 23" key="5">
    <citation type="submission" date="2019-04" db="EMBL/GenBank/DDBJ databases">
        <authorList>
            <consortium name="Pathogen Informatics"/>
        </authorList>
    </citation>
    <scope>NUCLEOTIDE SEQUENCE [LARGE SCALE GENOMIC DNA]</scope>
    <source>
        <strain evidence="13 28">GPSC21</strain>
        <strain evidence="14 23">GPSC211</strain>
        <strain evidence="16 22">GPSC22</strain>
        <strain evidence="17 25">GPSC38</strain>
        <strain evidence="15 24">GPSC47</strain>
    </source>
</reference>
<evidence type="ECO:0000313" key="9">
    <source>
        <dbReference type="EMBL" id="OYL24834.1"/>
    </source>
</evidence>
<evidence type="ECO:0000313" key="13">
    <source>
        <dbReference type="EMBL" id="VKB50399.1"/>
    </source>
</evidence>
<evidence type="ECO:0000313" key="31">
    <source>
        <dbReference type="Proteomes" id="UP000490982"/>
    </source>
</evidence>
<dbReference type="Proteomes" id="UP000314170">
    <property type="component" value="Unassembled WGS sequence"/>
</dbReference>
<evidence type="ECO:0000259" key="1">
    <source>
        <dbReference type="PROSITE" id="PS51186"/>
    </source>
</evidence>
<reference evidence="4" key="8">
    <citation type="submission" date="2023-06" db="EMBL/GenBank/DDBJ databases">
        <title>PCVPA Blantyre Malawi Pneumococcal carriage surveillance isolates.</title>
        <authorList>
            <person name="Obolski U."/>
            <person name="Swarthout T.D."/>
            <person name="Kalizang'Oma A."/>
            <person name="Mwalukomo T.S."/>
            <person name="Cave R."/>
            <person name="Brown C."/>
            <person name="Cornick J."/>
            <person name="Kamng'Ona A."/>
            <person name="Msefula J."/>
            <person name="French N."/>
            <person name="Hyderman R."/>
        </authorList>
    </citation>
    <scope>NUCLEOTIDE SEQUENCE</scope>
    <source>
        <strain evidence="4">BVY8TH</strain>
    </source>
</reference>
<evidence type="ECO:0000313" key="11">
    <source>
        <dbReference type="EMBL" id="TVW82855.1"/>
    </source>
</evidence>
<evidence type="ECO:0000313" key="25">
    <source>
        <dbReference type="Proteomes" id="UP000314170"/>
    </source>
</evidence>
<dbReference type="Proteomes" id="UP000315060">
    <property type="component" value="Unassembled WGS sequence"/>
</dbReference>
<evidence type="ECO:0000313" key="28">
    <source>
        <dbReference type="Proteomes" id="UP000358702"/>
    </source>
</evidence>
<dbReference type="EMBL" id="CABBZR010000006">
    <property type="protein sequence ID" value="VSJ52434.1"/>
    <property type="molecule type" value="Genomic_DNA"/>
</dbReference>
<dbReference type="PROSITE" id="PS51186">
    <property type="entry name" value="GNAT"/>
    <property type="match status" value="1"/>
</dbReference>
<dbReference type="SUPFAM" id="SSF55729">
    <property type="entry name" value="Acyl-CoA N-acyltransferases (Nat)"/>
    <property type="match status" value="1"/>
</dbReference>
<dbReference type="PANTHER" id="PTHR43415">
    <property type="entry name" value="SPERMIDINE N(1)-ACETYLTRANSFERASE"/>
    <property type="match status" value="1"/>
</dbReference>
<evidence type="ECO:0000313" key="22">
    <source>
        <dbReference type="Proteomes" id="UP000298847"/>
    </source>
</evidence>
<dbReference type="EMBL" id="VMYC01000081">
    <property type="protein sequence ID" value="TVX70535.1"/>
    <property type="molecule type" value="Genomic_DNA"/>
</dbReference>
<dbReference type="Proteomes" id="UP001184693">
    <property type="component" value="Unassembled WGS sequence"/>
</dbReference>
<evidence type="ECO:0000313" key="17">
    <source>
        <dbReference type="EMBL" id="VSJ52434.1"/>
    </source>
</evidence>
<dbReference type="InterPro" id="IPR000182">
    <property type="entry name" value="GNAT_dom"/>
</dbReference>
<evidence type="ECO:0000313" key="29">
    <source>
        <dbReference type="Proteomes" id="UP000467349"/>
    </source>
</evidence>
<dbReference type="Proteomes" id="UP000298847">
    <property type="component" value="Unassembled WGS sequence"/>
</dbReference>
<dbReference type="AlphaFoldDB" id="A0A064C292"/>
<evidence type="ECO:0000313" key="16">
    <source>
        <dbReference type="EMBL" id="VQD06623.1"/>
    </source>
</evidence>
<evidence type="ECO:0000313" key="6">
    <source>
        <dbReference type="EMBL" id="MTV75882.1"/>
    </source>
</evidence>
<dbReference type="GO" id="GO:0016747">
    <property type="term" value="F:acyltransferase activity, transferring groups other than amino-acyl groups"/>
    <property type="evidence" value="ECO:0007669"/>
    <property type="project" value="InterPro"/>
</dbReference>
<dbReference type="Proteomes" id="UP000312530">
    <property type="component" value="Unassembled WGS sequence"/>
</dbReference>
<dbReference type="Proteomes" id="UP000358702">
    <property type="component" value="Unassembled WGS sequence"/>
</dbReference>
<evidence type="ECO:0000313" key="20">
    <source>
        <dbReference type="Proteomes" id="UP000214939"/>
    </source>
</evidence>